<dbReference type="InterPro" id="IPR036414">
    <property type="entry name" value="YaeB_N_sf"/>
</dbReference>
<evidence type="ECO:0000313" key="5">
    <source>
        <dbReference type="EMBL" id="CDW81477.1"/>
    </source>
</evidence>
<dbReference type="Proteomes" id="UP000039865">
    <property type="component" value="Unassembled WGS sequence"/>
</dbReference>
<dbReference type="InterPro" id="IPR040372">
    <property type="entry name" value="YaeB-like"/>
</dbReference>
<dbReference type="GO" id="GO:0005524">
    <property type="term" value="F:ATP binding"/>
    <property type="evidence" value="ECO:0007669"/>
    <property type="project" value="InterPro"/>
</dbReference>
<dbReference type="GO" id="GO:0004814">
    <property type="term" value="F:arginine-tRNA ligase activity"/>
    <property type="evidence" value="ECO:0007669"/>
    <property type="project" value="InterPro"/>
</dbReference>
<dbReference type="InterPro" id="IPR036413">
    <property type="entry name" value="YaeB-like_sf"/>
</dbReference>
<dbReference type="AlphaFoldDB" id="A0A078AJ30"/>
<dbReference type="PROSITE" id="PS51668">
    <property type="entry name" value="TSAA_2"/>
    <property type="match status" value="1"/>
</dbReference>
<evidence type="ECO:0000256" key="2">
    <source>
        <dbReference type="ARBA" id="ARBA00033753"/>
    </source>
</evidence>
<organism evidence="5 6">
    <name type="scientific">Stylonychia lemnae</name>
    <name type="common">Ciliate</name>
    <dbReference type="NCBI Taxonomy" id="5949"/>
    <lineage>
        <taxon>Eukaryota</taxon>
        <taxon>Sar</taxon>
        <taxon>Alveolata</taxon>
        <taxon>Ciliophora</taxon>
        <taxon>Intramacronucleata</taxon>
        <taxon>Spirotrichea</taxon>
        <taxon>Stichotrichia</taxon>
        <taxon>Sporadotrichida</taxon>
        <taxon>Oxytrichidae</taxon>
        <taxon>Stylonychinae</taxon>
        <taxon>Stylonychia</taxon>
    </lineage>
</organism>
<evidence type="ECO:0000256" key="3">
    <source>
        <dbReference type="SAM" id="MobiDB-lite"/>
    </source>
</evidence>
<dbReference type="Gene3D" id="2.40.30.70">
    <property type="entry name" value="YaeB-like"/>
    <property type="match status" value="1"/>
</dbReference>
<gene>
    <name evidence="5" type="primary">Contig18390.g19530</name>
    <name evidence="5" type="ORF">STYLEM_10494</name>
</gene>
<evidence type="ECO:0000313" key="6">
    <source>
        <dbReference type="Proteomes" id="UP000039865"/>
    </source>
</evidence>
<evidence type="ECO:0000256" key="1">
    <source>
        <dbReference type="ARBA" id="ARBA00022691"/>
    </source>
</evidence>
<dbReference type="InParanoid" id="A0A078AJ30"/>
<accession>A0A078AJ30</accession>
<dbReference type="InterPro" id="IPR023370">
    <property type="entry name" value="TrmO-like_N"/>
</dbReference>
<dbReference type="EMBL" id="CCKQ01009987">
    <property type="protein sequence ID" value="CDW81477.1"/>
    <property type="molecule type" value="Genomic_DNA"/>
</dbReference>
<dbReference type="InterPro" id="IPR036695">
    <property type="entry name" value="Arg-tRNA-synth_N_sf"/>
</dbReference>
<proteinExistence type="inferred from homology"/>
<feature type="compositionally biased region" description="Basic and acidic residues" evidence="3">
    <location>
        <begin position="467"/>
        <end position="477"/>
    </location>
</feature>
<dbReference type="GO" id="GO:0006420">
    <property type="term" value="P:arginyl-tRNA aminoacylation"/>
    <property type="evidence" value="ECO:0007669"/>
    <property type="project" value="InterPro"/>
</dbReference>
<reference evidence="5 6" key="1">
    <citation type="submission" date="2014-06" db="EMBL/GenBank/DDBJ databases">
        <authorList>
            <person name="Swart Estienne"/>
        </authorList>
    </citation>
    <scope>NUCLEOTIDE SEQUENCE [LARGE SCALE GENOMIC DNA]</scope>
    <source>
        <strain evidence="5 6">130c</strain>
    </source>
</reference>
<keyword evidence="1" id="KW-0949">S-adenosyl-L-methionine</keyword>
<dbReference type="GO" id="GO:0005737">
    <property type="term" value="C:cytoplasm"/>
    <property type="evidence" value="ECO:0007669"/>
    <property type="project" value="InterPro"/>
</dbReference>
<evidence type="ECO:0000259" key="4">
    <source>
        <dbReference type="PROSITE" id="PS51668"/>
    </source>
</evidence>
<feature type="domain" description="TsaA-like" evidence="4">
    <location>
        <begin position="190"/>
        <end position="327"/>
    </location>
</feature>
<dbReference type="CDD" id="cd09281">
    <property type="entry name" value="UPF0066"/>
    <property type="match status" value="1"/>
</dbReference>
<dbReference type="Pfam" id="PF01980">
    <property type="entry name" value="TrmO_N"/>
    <property type="match status" value="1"/>
</dbReference>
<dbReference type="Gene3D" id="3.30.1360.70">
    <property type="entry name" value="Arginyl tRNA synthetase N-terminal domain"/>
    <property type="match status" value="1"/>
</dbReference>
<name>A0A078AJ30_STYLE</name>
<dbReference type="PANTHER" id="PTHR12818">
    <property type="entry name" value="TRNA (ADENINE(37)-N6)-METHYLTRANSFERASE"/>
    <property type="match status" value="1"/>
</dbReference>
<dbReference type="PANTHER" id="PTHR12818:SF0">
    <property type="entry name" value="TRNA (ADENINE(37)-N6)-METHYLTRANSFERASE"/>
    <property type="match status" value="1"/>
</dbReference>
<sequence>MESNTQSQTIATKDFIEQLKDFLNDTLLESQSQGLIPPILNASKAGTPRTSRKKQTNTGQVIEANWEFDAKDHNCEKYGNFSTSTIIKLVSKYNKSTISSNNPGNAEKIAETLAVELNKRLEDESEIQTVLHQEISKFSSSSGFLNVFLVNQQFMDRVHIMSKKKNVTYKEGIFSPQNMNEQPLESAFVIRPIGYLESCFREKFGTPRQSGFVKNARARLTLVNEINSSCLEGLNEYGYIWVIFIFHVGLHDYNNKKTKIVPPKLEGTKKGVFATRSPHRYNPIGLSKAKLDRIEDRTIYLSGIDLIHGTPVLDIKPYHYLDSLDQSELQFPEWLVESKERGRLQVEFSPESAEELRVLVSSKKLDFYDDYEQVQELISQVFELNPHSLHTLNKHKEGIYAVALDNMNIIYKMNEEKTQITIIKVIWTDNTQPKEKLRTKEWLLKISEIIDFDQQQKNLNSSATHQKQVEEEKNQQN</sequence>
<comment type="similarity">
    <text evidence="2">Belongs to the tRNA methyltransferase O family.</text>
</comment>
<dbReference type="NCBIfam" id="TIGR00104">
    <property type="entry name" value="tRNA_TsaA"/>
    <property type="match status" value="1"/>
</dbReference>
<keyword evidence="6" id="KW-1185">Reference proteome</keyword>
<dbReference type="Gene3D" id="3.30.2310.10">
    <property type="entry name" value="YaeB-like"/>
    <property type="match status" value="1"/>
</dbReference>
<protein>
    <recommendedName>
        <fullName evidence="4">TsaA-like domain-containing protein</fullName>
    </recommendedName>
</protein>
<dbReference type="SUPFAM" id="SSF118196">
    <property type="entry name" value="YaeB-like"/>
    <property type="match status" value="1"/>
</dbReference>
<dbReference type="OrthoDB" id="4882at2759"/>
<feature type="region of interest" description="Disordered" evidence="3">
    <location>
        <begin position="457"/>
        <end position="477"/>
    </location>
</feature>